<name>A0AAE1DDM2_9GAST</name>
<protein>
    <submittedName>
        <fullName evidence="1">Uncharacterized protein</fullName>
    </submittedName>
</protein>
<reference evidence="1" key="1">
    <citation type="journal article" date="2023" name="G3 (Bethesda)">
        <title>A reference genome for the long-term kleptoplast-retaining sea slug Elysia crispata morphotype clarki.</title>
        <authorList>
            <person name="Eastman K.E."/>
            <person name="Pendleton A.L."/>
            <person name="Shaikh M.A."/>
            <person name="Suttiyut T."/>
            <person name="Ogas R."/>
            <person name="Tomko P."/>
            <person name="Gavelis G."/>
            <person name="Widhalm J.R."/>
            <person name="Wisecaver J.H."/>
        </authorList>
    </citation>
    <scope>NUCLEOTIDE SEQUENCE</scope>
    <source>
        <strain evidence="1">ECLA1</strain>
    </source>
</reference>
<proteinExistence type="predicted"/>
<evidence type="ECO:0000313" key="2">
    <source>
        <dbReference type="Proteomes" id="UP001283361"/>
    </source>
</evidence>
<dbReference type="Proteomes" id="UP001283361">
    <property type="component" value="Unassembled WGS sequence"/>
</dbReference>
<dbReference type="AlphaFoldDB" id="A0AAE1DDM2"/>
<comment type="caution">
    <text evidence="1">The sequence shown here is derived from an EMBL/GenBank/DDBJ whole genome shotgun (WGS) entry which is preliminary data.</text>
</comment>
<dbReference type="EMBL" id="JAWDGP010004208">
    <property type="protein sequence ID" value="KAK3766666.1"/>
    <property type="molecule type" value="Genomic_DNA"/>
</dbReference>
<accession>A0AAE1DDM2</accession>
<evidence type="ECO:0000313" key="1">
    <source>
        <dbReference type="EMBL" id="KAK3766666.1"/>
    </source>
</evidence>
<gene>
    <name evidence="1" type="ORF">RRG08_042444</name>
</gene>
<organism evidence="1 2">
    <name type="scientific">Elysia crispata</name>
    <name type="common">lettuce slug</name>
    <dbReference type="NCBI Taxonomy" id="231223"/>
    <lineage>
        <taxon>Eukaryota</taxon>
        <taxon>Metazoa</taxon>
        <taxon>Spiralia</taxon>
        <taxon>Lophotrochozoa</taxon>
        <taxon>Mollusca</taxon>
        <taxon>Gastropoda</taxon>
        <taxon>Heterobranchia</taxon>
        <taxon>Euthyneura</taxon>
        <taxon>Panpulmonata</taxon>
        <taxon>Sacoglossa</taxon>
        <taxon>Placobranchoidea</taxon>
        <taxon>Plakobranchidae</taxon>
        <taxon>Elysia</taxon>
    </lineage>
</organism>
<sequence>MMLSLKKPFVVNLVTAMRVRSETSSSRLLLIVSFTPRFSFTNVPMFILKPCIEIKIACDSTLLNHALFPTEVGRRALIIAIGKILGEYYVQKVQGFGSCLRGIVK</sequence>
<keyword evidence="2" id="KW-1185">Reference proteome</keyword>